<sequence length="215" mass="23636">MAQTPFRADSPLMRAVGRVGDLALINILFLFCSLPVFTLGASSAALYTVTLQIVRHEDGKLVKTFFSAFKRNFGQSTVLTLIVLAVFAGLYLDLRVMQANPSMFPLVFRVGTFVAAILICFTASYVFALQAKFDNSIGGTLKNAFLLSIAHPFSSIAIAVLTFLPVAMAVFATYYFLLASIVFFLFWFSCAAALNSYLFERIFKKISPPTDNTKA</sequence>
<comment type="caution">
    <text evidence="2">The sequence shown here is derived from an EMBL/GenBank/DDBJ whole genome shotgun (WGS) entry which is preliminary data.</text>
</comment>
<evidence type="ECO:0000256" key="1">
    <source>
        <dbReference type="SAM" id="Phobius"/>
    </source>
</evidence>
<proteinExistence type="predicted"/>
<evidence type="ECO:0008006" key="3">
    <source>
        <dbReference type="Google" id="ProtNLM"/>
    </source>
</evidence>
<organism evidence="2">
    <name type="scientific">bioreactor metagenome</name>
    <dbReference type="NCBI Taxonomy" id="1076179"/>
    <lineage>
        <taxon>unclassified sequences</taxon>
        <taxon>metagenomes</taxon>
        <taxon>ecological metagenomes</taxon>
    </lineage>
</organism>
<feature type="transmembrane region" description="Helical" evidence="1">
    <location>
        <begin position="112"/>
        <end position="133"/>
    </location>
</feature>
<dbReference type="AlphaFoldDB" id="A0A644XX82"/>
<evidence type="ECO:0000313" key="2">
    <source>
        <dbReference type="EMBL" id="MPM20820.1"/>
    </source>
</evidence>
<reference evidence="2" key="1">
    <citation type="submission" date="2019-08" db="EMBL/GenBank/DDBJ databases">
        <authorList>
            <person name="Kucharzyk K."/>
            <person name="Murdoch R.W."/>
            <person name="Higgins S."/>
            <person name="Loffler F."/>
        </authorList>
    </citation>
    <scope>NUCLEOTIDE SEQUENCE</scope>
</reference>
<keyword evidence="1" id="KW-0812">Transmembrane</keyword>
<feature type="transmembrane region" description="Helical" evidence="1">
    <location>
        <begin position="23"/>
        <end position="51"/>
    </location>
</feature>
<keyword evidence="1" id="KW-1133">Transmembrane helix</keyword>
<keyword evidence="1" id="KW-0472">Membrane</keyword>
<feature type="transmembrane region" description="Helical" evidence="1">
    <location>
        <begin position="72"/>
        <end position="92"/>
    </location>
</feature>
<dbReference type="EMBL" id="VSSQ01003464">
    <property type="protein sequence ID" value="MPM20820.1"/>
    <property type="molecule type" value="Genomic_DNA"/>
</dbReference>
<dbReference type="InterPro" id="IPR006938">
    <property type="entry name" value="DUF624"/>
</dbReference>
<dbReference type="Pfam" id="PF04854">
    <property type="entry name" value="DUF624"/>
    <property type="match status" value="1"/>
</dbReference>
<protein>
    <recommendedName>
        <fullName evidence="3">DUF624 domain-containing protein</fullName>
    </recommendedName>
</protein>
<accession>A0A644XX82</accession>
<feature type="transmembrane region" description="Helical" evidence="1">
    <location>
        <begin position="145"/>
        <end position="168"/>
    </location>
</feature>
<gene>
    <name evidence="2" type="ORF">SDC9_67256</name>
</gene>
<feature type="transmembrane region" description="Helical" evidence="1">
    <location>
        <begin position="174"/>
        <end position="198"/>
    </location>
</feature>
<name>A0A644XX82_9ZZZZ</name>